<evidence type="ECO:0000256" key="3">
    <source>
        <dbReference type="RuleBase" id="RU003707"/>
    </source>
</evidence>
<evidence type="ECO:0000256" key="1">
    <source>
        <dbReference type="ARBA" id="ARBA00005254"/>
    </source>
</evidence>
<gene>
    <name evidence="5" type="ORF">CWB74_07265</name>
</gene>
<dbReference type="SUPFAM" id="SSF52096">
    <property type="entry name" value="ClpP/crotonase"/>
    <property type="match status" value="1"/>
</dbReference>
<evidence type="ECO:0000256" key="2">
    <source>
        <dbReference type="ARBA" id="ARBA00023239"/>
    </source>
</evidence>
<proteinExistence type="inferred from homology"/>
<evidence type="ECO:0000256" key="4">
    <source>
        <dbReference type="SAM" id="MobiDB-lite"/>
    </source>
</evidence>
<dbReference type="Gene3D" id="1.10.12.10">
    <property type="entry name" value="Lyase 2-enoyl-coa Hydratase, Chain A, domain 2"/>
    <property type="match status" value="1"/>
</dbReference>
<dbReference type="InterPro" id="IPR001753">
    <property type="entry name" value="Enoyl-CoA_hydra/iso"/>
</dbReference>
<dbReference type="GO" id="GO:0006635">
    <property type="term" value="P:fatty acid beta-oxidation"/>
    <property type="evidence" value="ECO:0007669"/>
    <property type="project" value="TreeGrafter"/>
</dbReference>
<dbReference type="CDD" id="cd06558">
    <property type="entry name" value="crotonase-like"/>
    <property type="match status" value="1"/>
</dbReference>
<reference evidence="6" key="2">
    <citation type="submission" date="2019-06" db="EMBL/GenBank/DDBJ databases">
        <title>Co-occurence of chitin degradation, pigmentation and bioactivity in marine Pseudoalteromonas.</title>
        <authorList>
            <person name="Sonnenschein E.C."/>
            <person name="Bech P.K."/>
        </authorList>
    </citation>
    <scope>NUCLEOTIDE SEQUENCE [LARGE SCALE GENOMIC DNA]</scope>
    <source>
        <strain evidence="6">S1607</strain>
    </source>
</reference>
<dbReference type="Pfam" id="PF00378">
    <property type="entry name" value="ECH_1"/>
    <property type="match status" value="1"/>
</dbReference>
<name>A0AAQ2EWG3_PSEO7</name>
<dbReference type="PANTHER" id="PTHR11941:SF54">
    <property type="entry name" value="ENOYL-COA HYDRATASE, MITOCHONDRIAL"/>
    <property type="match status" value="1"/>
</dbReference>
<dbReference type="PROSITE" id="PS00166">
    <property type="entry name" value="ENOYL_COA_HYDRATASE"/>
    <property type="match status" value="1"/>
</dbReference>
<keyword evidence="2" id="KW-0456">Lyase</keyword>
<comment type="similarity">
    <text evidence="1 3">Belongs to the enoyl-CoA hydratase/isomerase family.</text>
</comment>
<dbReference type="Gene3D" id="3.90.226.10">
    <property type="entry name" value="2-enoyl-CoA Hydratase, Chain A, domain 1"/>
    <property type="match status" value="1"/>
</dbReference>
<accession>A0AAQ2EWG3</accession>
<feature type="compositionally biased region" description="Polar residues" evidence="4">
    <location>
        <begin position="267"/>
        <end position="279"/>
    </location>
</feature>
<dbReference type="InterPro" id="IPR029045">
    <property type="entry name" value="ClpP/crotonase-like_dom_sf"/>
</dbReference>
<protein>
    <submittedName>
        <fullName evidence="5">Enoyl-CoA hydratase</fullName>
    </submittedName>
</protein>
<evidence type="ECO:0000313" key="6">
    <source>
        <dbReference type="Proteomes" id="UP000305423"/>
    </source>
</evidence>
<reference evidence="5 6" key="1">
    <citation type="submission" date="2017-12" db="EMBL/GenBank/DDBJ databases">
        <authorList>
            <person name="Paulsen S."/>
            <person name="Gram L.K."/>
        </authorList>
    </citation>
    <scope>NUCLEOTIDE SEQUENCE [LARGE SCALE GENOMIC DNA]</scope>
    <source>
        <strain evidence="5 6">S1607</strain>
    </source>
</reference>
<dbReference type="FunFam" id="3.90.226.10:FF:000009">
    <property type="entry name" value="Carnitinyl-CoA dehydratase"/>
    <property type="match status" value="1"/>
</dbReference>
<comment type="caution">
    <text evidence="5">The sequence shown here is derived from an EMBL/GenBank/DDBJ whole genome shotgun (WGS) entry which is preliminary data.</text>
</comment>
<dbReference type="InterPro" id="IPR014748">
    <property type="entry name" value="Enoyl-CoA_hydra_C"/>
</dbReference>
<dbReference type="AlphaFoldDB" id="A0AAQ2EWG3"/>
<dbReference type="RefSeq" id="WP_045965581.1">
    <property type="nucleotide sequence ID" value="NZ_JAXGFZ010000014.1"/>
</dbReference>
<dbReference type="Proteomes" id="UP000305423">
    <property type="component" value="Unassembled WGS sequence"/>
</dbReference>
<dbReference type="InterPro" id="IPR018376">
    <property type="entry name" value="Enoyl-CoA_hyd/isom_CS"/>
</dbReference>
<sequence length="279" mass="29992">MGLGKVLYSKHDGVAEITLNRPEALNALDLDVHQALASIWLDLEADPSVRVAVLQGAGERAFSVGQDLKETAALNEKGVAPSSYGSRGRAGYPRLTERFDITKPIIAKVNGYALGGGFELALACDIIVASSNAVFGLPEAQRGMIPGAGGVFRLMRQLPCKVAMGYLLSGRNLSAKKAYEFGLVNELAETNELDQVVASWTADLLRASPLSLSSIKQAGYCSMDMSLPACFQTEFPAEKKRLAGTDYIEGPRSFSEKRQPDWASVAHDTTTNTLAKQHE</sequence>
<dbReference type="PANTHER" id="PTHR11941">
    <property type="entry name" value="ENOYL-COA HYDRATASE-RELATED"/>
    <property type="match status" value="1"/>
</dbReference>
<organism evidence="5 6">
    <name type="scientific">Pseudoalteromonas piscicida</name>
    <dbReference type="NCBI Taxonomy" id="43662"/>
    <lineage>
        <taxon>Bacteria</taxon>
        <taxon>Pseudomonadati</taxon>
        <taxon>Pseudomonadota</taxon>
        <taxon>Gammaproteobacteria</taxon>
        <taxon>Alteromonadales</taxon>
        <taxon>Pseudoalteromonadaceae</taxon>
        <taxon>Pseudoalteromonas</taxon>
    </lineage>
</organism>
<evidence type="ECO:0000313" key="5">
    <source>
        <dbReference type="EMBL" id="TMN78789.1"/>
    </source>
</evidence>
<dbReference type="EMBL" id="PNEL01000018">
    <property type="protein sequence ID" value="TMN78789.1"/>
    <property type="molecule type" value="Genomic_DNA"/>
</dbReference>
<feature type="region of interest" description="Disordered" evidence="4">
    <location>
        <begin position="249"/>
        <end position="279"/>
    </location>
</feature>
<dbReference type="GO" id="GO:0016829">
    <property type="term" value="F:lyase activity"/>
    <property type="evidence" value="ECO:0007669"/>
    <property type="project" value="UniProtKB-KW"/>
</dbReference>